<dbReference type="EMBL" id="BMEV01000009">
    <property type="protein sequence ID" value="GGH71243.1"/>
    <property type="molecule type" value="Genomic_DNA"/>
</dbReference>
<dbReference type="GO" id="GO:0034220">
    <property type="term" value="P:monoatomic ion transmembrane transport"/>
    <property type="evidence" value="ECO:0007669"/>
    <property type="project" value="UniProtKB-KW"/>
</dbReference>
<name>A0A8J3EJH6_9BACI</name>
<evidence type="ECO:0000313" key="1">
    <source>
        <dbReference type="EMBL" id="GGH71243.1"/>
    </source>
</evidence>
<gene>
    <name evidence="1" type="ORF">GCM10010978_06960</name>
</gene>
<evidence type="ECO:0000313" key="2">
    <source>
        <dbReference type="Proteomes" id="UP000602050"/>
    </source>
</evidence>
<dbReference type="Pfam" id="PF11148">
    <property type="entry name" value="DUF2922"/>
    <property type="match status" value="1"/>
</dbReference>
<dbReference type="InterPro" id="IPR021321">
    <property type="entry name" value="DUF2922"/>
</dbReference>
<keyword evidence="1" id="KW-0406">Ion transport</keyword>
<protein>
    <submittedName>
        <fullName evidence="1">Potassium channel protein</fullName>
    </submittedName>
</protein>
<comment type="caution">
    <text evidence="1">The sequence shown here is derived from an EMBL/GenBank/DDBJ whole genome shotgun (WGS) entry which is preliminary data.</text>
</comment>
<keyword evidence="2" id="KW-1185">Reference proteome</keyword>
<keyword evidence="1" id="KW-0813">Transport</keyword>
<keyword evidence="1" id="KW-0407">Ion channel</keyword>
<sequence>MKRLELKFLNEDGKTVTFSIDQPKEPVDPAAVSTAMDEIIAQNVFTSGGGDLVEKHSARVVENIVEEIELP</sequence>
<proteinExistence type="predicted"/>
<organism evidence="1 2">
    <name type="scientific">Compostibacillus humi</name>
    <dbReference type="NCBI Taxonomy" id="1245525"/>
    <lineage>
        <taxon>Bacteria</taxon>
        <taxon>Bacillati</taxon>
        <taxon>Bacillota</taxon>
        <taxon>Bacilli</taxon>
        <taxon>Bacillales</taxon>
        <taxon>Bacillaceae</taxon>
        <taxon>Compostibacillus</taxon>
    </lineage>
</organism>
<dbReference type="RefSeq" id="WP_188390989.1">
    <property type="nucleotide sequence ID" value="NZ_BMEV01000009.1"/>
</dbReference>
<reference evidence="1" key="1">
    <citation type="journal article" date="2014" name="Int. J. Syst. Evol. Microbiol.">
        <title>Complete genome sequence of Corynebacterium casei LMG S-19264T (=DSM 44701T), isolated from a smear-ripened cheese.</title>
        <authorList>
            <consortium name="US DOE Joint Genome Institute (JGI-PGF)"/>
            <person name="Walter F."/>
            <person name="Albersmeier A."/>
            <person name="Kalinowski J."/>
            <person name="Ruckert C."/>
        </authorList>
    </citation>
    <scope>NUCLEOTIDE SEQUENCE</scope>
    <source>
        <strain evidence="1">CGMCC 1.12360</strain>
    </source>
</reference>
<reference evidence="1" key="2">
    <citation type="submission" date="2020-09" db="EMBL/GenBank/DDBJ databases">
        <authorList>
            <person name="Sun Q."/>
            <person name="Zhou Y."/>
        </authorList>
    </citation>
    <scope>NUCLEOTIDE SEQUENCE</scope>
    <source>
        <strain evidence="1">CGMCC 1.12360</strain>
    </source>
</reference>
<dbReference type="AlphaFoldDB" id="A0A8J3EJH6"/>
<dbReference type="Proteomes" id="UP000602050">
    <property type="component" value="Unassembled WGS sequence"/>
</dbReference>
<accession>A0A8J3EJH6</accession>